<dbReference type="InterPro" id="IPR015943">
    <property type="entry name" value="WD40/YVTN_repeat-like_dom_sf"/>
</dbReference>
<dbReference type="STRING" id="767452.AVL62_06645"/>
<protein>
    <recommendedName>
        <fullName evidence="5">SMP-30/Gluconolactonase/LRE-like region domain-containing protein</fullName>
    </recommendedName>
</protein>
<keyword evidence="2" id="KW-0812">Transmembrane</keyword>
<reference evidence="3 4" key="1">
    <citation type="submission" date="2015-12" db="EMBL/GenBank/DDBJ databases">
        <title>Serinicoccus chungangenesis strain CD08_5 genome sequencing and assembly.</title>
        <authorList>
            <person name="Chander A.M."/>
            <person name="Kaur G."/>
            <person name="Nair G.R."/>
            <person name="Dhawan D.K."/>
            <person name="Kochhar R.K."/>
            <person name="Mayilraj S."/>
            <person name="Bhadada S.K."/>
        </authorList>
    </citation>
    <scope>NUCLEOTIDE SEQUENCE [LARGE SCALE GENOMIC DNA]</scope>
    <source>
        <strain evidence="3 4">CD08_5</strain>
    </source>
</reference>
<feature type="transmembrane region" description="Helical" evidence="2">
    <location>
        <begin position="36"/>
        <end position="53"/>
    </location>
</feature>
<evidence type="ECO:0000256" key="1">
    <source>
        <dbReference type="SAM" id="MobiDB-lite"/>
    </source>
</evidence>
<dbReference type="EMBL" id="LQBL01000002">
    <property type="protein sequence ID" value="KUG59349.1"/>
    <property type="molecule type" value="Genomic_DNA"/>
</dbReference>
<feature type="region of interest" description="Disordered" evidence="1">
    <location>
        <begin position="59"/>
        <end position="149"/>
    </location>
</feature>
<dbReference type="Proteomes" id="UP000054837">
    <property type="component" value="Unassembled WGS sequence"/>
</dbReference>
<evidence type="ECO:0008006" key="5">
    <source>
        <dbReference type="Google" id="ProtNLM"/>
    </source>
</evidence>
<proteinExistence type="predicted"/>
<name>A0A0W8IHF7_9MICO</name>
<feature type="compositionally biased region" description="Low complexity" evidence="1">
    <location>
        <begin position="62"/>
        <end position="71"/>
    </location>
</feature>
<evidence type="ECO:0000313" key="3">
    <source>
        <dbReference type="EMBL" id="KUG59349.1"/>
    </source>
</evidence>
<feature type="compositionally biased region" description="Acidic residues" evidence="1">
    <location>
        <begin position="111"/>
        <end position="121"/>
    </location>
</feature>
<dbReference type="InterPro" id="IPR011045">
    <property type="entry name" value="N2O_reductase_N"/>
</dbReference>
<evidence type="ECO:0000313" key="4">
    <source>
        <dbReference type="Proteomes" id="UP000054837"/>
    </source>
</evidence>
<dbReference type="Gene3D" id="2.130.10.10">
    <property type="entry name" value="YVTN repeat-like/Quinoprotein amine dehydrogenase"/>
    <property type="match status" value="1"/>
</dbReference>
<keyword evidence="2" id="KW-0472">Membrane</keyword>
<dbReference type="InterPro" id="IPR051200">
    <property type="entry name" value="Host-pathogen_enzymatic-act"/>
</dbReference>
<dbReference type="OrthoDB" id="9772811at2"/>
<keyword evidence="2" id="KW-1133">Transmembrane helix</keyword>
<dbReference type="AlphaFoldDB" id="A0A0W8IHF7"/>
<evidence type="ECO:0000256" key="2">
    <source>
        <dbReference type="SAM" id="Phobius"/>
    </source>
</evidence>
<dbReference type="PANTHER" id="PTHR47197">
    <property type="entry name" value="PROTEIN NIRF"/>
    <property type="match status" value="1"/>
</dbReference>
<sequence length="482" mass="50773">MASDDQGRGTDGRPRPAGVPEVSVSKDPVHVRRRRLAAGALLGAVLLGGWGMAQVFGGDGSSAGEDGSVAGPTEATAPQQGAADGEDPGADEAGPAQEESEAQGGTSADTSGEDSSAEDTTDPAGAQDEADQVWQREPAPAEHPSDTTALEQVDYLTGGLTPKSVMASGHGLMIANNMMYSHTSTVFDSTTREQVEVLDDGVELAAFGIEGHPGVSQGSPVEAVWTEDGRYAYVSQYTMYGENFGVEGFDACTRDSGVGASFVYRFDAEEMAWDQVFQVGAVPKYLALSPDQQTLLVSNWCDATLSVVDTEKGEETGTVELAAAPRGLAIMPDNRTVYAVAMYADELYKVDLDEGTAEVVMQTPPRPRHLNLADEGRTLYLTTSGGNAVLKIDTATDEVVDEAAPGAEPRSVVLSPDETALYVVNYDEASVSKVRTSDMEVIDTVGVDANPIGIDYDPVTHTVWVACYGGSIYVFDDQDSLL</sequence>
<comment type="caution">
    <text evidence="3">The sequence shown here is derived from an EMBL/GenBank/DDBJ whole genome shotgun (WGS) entry which is preliminary data.</text>
</comment>
<organism evidence="3 4">
    <name type="scientific">Serinicoccus chungangensis</name>
    <dbReference type="NCBI Taxonomy" id="767452"/>
    <lineage>
        <taxon>Bacteria</taxon>
        <taxon>Bacillati</taxon>
        <taxon>Actinomycetota</taxon>
        <taxon>Actinomycetes</taxon>
        <taxon>Micrococcales</taxon>
        <taxon>Ornithinimicrobiaceae</taxon>
        <taxon>Serinicoccus</taxon>
    </lineage>
</organism>
<dbReference type="PANTHER" id="PTHR47197:SF3">
    <property type="entry name" value="DIHYDRO-HEME D1 DEHYDROGENASE"/>
    <property type="match status" value="1"/>
</dbReference>
<keyword evidence="4" id="KW-1185">Reference proteome</keyword>
<dbReference type="SUPFAM" id="SSF50974">
    <property type="entry name" value="Nitrous oxide reductase, N-terminal domain"/>
    <property type="match status" value="1"/>
</dbReference>
<gene>
    <name evidence="3" type="ORF">AVL62_06645</name>
</gene>
<feature type="compositionally biased region" description="Basic and acidic residues" evidence="1">
    <location>
        <begin position="1"/>
        <end position="14"/>
    </location>
</feature>
<accession>A0A0W8IHF7</accession>
<feature type="region of interest" description="Disordered" evidence="1">
    <location>
        <begin position="1"/>
        <end position="31"/>
    </location>
</feature>